<dbReference type="NCBIfam" id="TIGR04183">
    <property type="entry name" value="Por_Secre_tail"/>
    <property type="match status" value="1"/>
</dbReference>
<organism evidence="5 6">
    <name type="scientific">Panacibacter ginsenosidivorans</name>
    <dbReference type="NCBI Taxonomy" id="1813871"/>
    <lineage>
        <taxon>Bacteria</taxon>
        <taxon>Pseudomonadati</taxon>
        <taxon>Bacteroidota</taxon>
        <taxon>Chitinophagia</taxon>
        <taxon>Chitinophagales</taxon>
        <taxon>Chitinophagaceae</taxon>
        <taxon>Panacibacter</taxon>
    </lineage>
</organism>
<dbReference type="OrthoDB" id="9765957at2"/>
<evidence type="ECO:0000256" key="1">
    <source>
        <dbReference type="ARBA" id="ARBA00022801"/>
    </source>
</evidence>
<dbReference type="Gene3D" id="2.60.120.260">
    <property type="entry name" value="Galactose-binding domain-like"/>
    <property type="match status" value="1"/>
</dbReference>
<dbReference type="InterPro" id="IPR008979">
    <property type="entry name" value="Galactose-bd-like_sf"/>
</dbReference>
<proteinExistence type="predicted"/>
<gene>
    <name evidence="5" type="ORF">FRZ67_04550</name>
</gene>
<dbReference type="Pfam" id="PF18962">
    <property type="entry name" value="Por_Secre_tail"/>
    <property type="match status" value="1"/>
</dbReference>
<keyword evidence="2" id="KW-0732">Signal</keyword>
<feature type="chain" id="PRO_5023083228" evidence="2">
    <location>
        <begin position="20"/>
        <end position="854"/>
    </location>
</feature>
<keyword evidence="1" id="KW-0378">Hydrolase</keyword>
<reference evidence="5 6" key="1">
    <citation type="journal article" date="2016" name="Int. J. Syst. Evol. Microbiol.">
        <title>Panacibacter ginsenosidivorans gen. nov., sp. nov., with ginsenoside converting activity isolated from soil of a ginseng field.</title>
        <authorList>
            <person name="Siddiqi M.Z."/>
            <person name="Muhammad Shafi S."/>
            <person name="Choi K.D."/>
            <person name="Im W.T."/>
        </authorList>
    </citation>
    <scope>NUCLEOTIDE SEQUENCE [LARGE SCALE GENOMIC DNA]</scope>
    <source>
        <strain evidence="5 6">Gsoil1550</strain>
    </source>
</reference>
<protein>
    <submittedName>
        <fullName evidence="5">T9SS type A sorting domain-containing protein</fullName>
    </submittedName>
</protein>
<evidence type="ECO:0000259" key="4">
    <source>
        <dbReference type="Pfam" id="PF18962"/>
    </source>
</evidence>
<dbReference type="SUPFAM" id="SSF49785">
    <property type="entry name" value="Galactose-binding domain-like"/>
    <property type="match status" value="1"/>
</dbReference>
<dbReference type="EMBL" id="CP042435">
    <property type="protein sequence ID" value="QEC66602.1"/>
    <property type="molecule type" value="Genomic_DNA"/>
</dbReference>
<keyword evidence="6" id="KW-1185">Reference proteome</keyword>
<evidence type="ECO:0000256" key="2">
    <source>
        <dbReference type="SAM" id="SignalP"/>
    </source>
</evidence>
<feature type="domain" description="CBM-cenC" evidence="3">
    <location>
        <begin position="193"/>
        <end position="318"/>
    </location>
</feature>
<accession>A0A5B8V5V4</accession>
<evidence type="ECO:0000313" key="6">
    <source>
        <dbReference type="Proteomes" id="UP000321533"/>
    </source>
</evidence>
<dbReference type="Pfam" id="PF02018">
    <property type="entry name" value="CBM_4_9"/>
    <property type="match status" value="1"/>
</dbReference>
<dbReference type="RefSeq" id="WP_147188402.1">
    <property type="nucleotide sequence ID" value="NZ_CP042435.1"/>
</dbReference>
<name>A0A5B8V5V4_9BACT</name>
<dbReference type="InterPro" id="IPR013783">
    <property type="entry name" value="Ig-like_fold"/>
</dbReference>
<dbReference type="GO" id="GO:0016798">
    <property type="term" value="F:hydrolase activity, acting on glycosyl bonds"/>
    <property type="evidence" value="ECO:0007669"/>
    <property type="project" value="InterPro"/>
</dbReference>
<sequence>MKKILPIFLLCFSSFMSFAYITQSNWRWKNNNGSESLATWRAGQNKPITLGSIDSVLRLRIQFNNTTGDVKNMNTNLQYASAPDGPWHYVTSLKGNNAFMLANTNNYVQDLTATTQQISGSANAFIAGKVLVRTTTLSVSMPNSTTSEHEYCIKPTNNISANTVYYFRVPNNDYPVALPSLATTATINSKRKSVTNGSFENNLQDWSFMVKPSSTATYTIVDSLQKDGIKALSVNVTKVGGATDVRLAHKALPLNIGATYMVRFWAKAKKRSAAMQLVVKGNRILTYDYKLYTGWQEFQFAFKAQSASVNLGFLFQTPTQYIIDHVEILDENNTGIDVPMNYMWQNKRAENEYAWLSADGVYSEPLPDGRTVWTCSDGWYGYNDTTTNSMSTHQLLRNTLIVQDAPRPDGNLVTNIGGTVSEPIAVMNPPDPQGWDDFFWPRDMTVENDSLKILLPDTRQQNQNDPVTYGNREAIGVFSLPDLMLRSIEYMPYIDTIQYGTLVKADDGYTYAYSKHEINPYEGRAIVARFPTGQLSVHTPWQFLTDTGWSYDYHNSKEIADVELYSVSRLGSNHYVSVFMTPASDKMEAEFAQSPIGPWVGRTIVGQIEGQDDIFTYFGVIHEETAKNGVYTLSYSNIGDIGQMLDDKTVYWPTFIKADLKSLSPFNDLPQPVQLQEFTASAAKEKVLLKWKTVTETNNDHFEIERSSDGKNNWATIASVKSKGNSLQRQNYNTYDVRPLNGHNYYRLKKVDKNNNVSFSNAQLVIFAIAKPILNVFPNPVQGGIIFLQLENYAGNKLNIQLSNMSGKVIFSKAITVQSNGLYKLPLTIKIAAGVYTLVVNGDELTETTKLVIQ</sequence>
<dbReference type="KEGG" id="pgin:FRZ67_04550"/>
<dbReference type="Proteomes" id="UP000321533">
    <property type="component" value="Chromosome"/>
</dbReference>
<evidence type="ECO:0000259" key="3">
    <source>
        <dbReference type="Pfam" id="PF02018"/>
    </source>
</evidence>
<dbReference type="Gene3D" id="2.60.40.10">
    <property type="entry name" value="Immunoglobulins"/>
    <property type="match status" value="1"/>
</dbReference>
<dbReference type="InterPro" id="IPR003305">
    <property type="entry name" value="CenC_carb-bd"/>
</dbReference>
<dbReference type="InterPro" id="IPR026444">
    <property type="entry name" value="Secre_tail"/>
</dbReference>
<feature type="signal peptide" evidence="2">
    <location>
        <begin position="1"/>
        <end position="19"/>
    </location>
</feature>
<dbReference type="AlphaFoldDB" id="A0A5B8V5V4"/>
<evidence type="ECO:0000313" key="5">
    <source>
        <dbReference type="EMBL" id="QEC66602.1"/>
    </source>
</evidence>
<feature type="domain" description="Secretion system C-terminal sorting" evidence="4">
    <location>
        <begin position="776"/>
        <end position="853"/>
    </location>
</feature>